<dbReference type="NCBIfam" id="NF047558">
    <property type="entry name" value="TPR_END_plus"/>
    <property type="match status" value="1"/>
</dbReference>
<dbReference type="GO" id="GO:0004016">
    <property type="term" value="F:adenylate cyclase activity"/>
    <property type="evidence" value="ECO:0007669"/>
    <property type="project" value="UniProtKB-ARBA"/>
</dbReference>
<evidence type="ECO:0000256" key="4">
    <source>
        <dbReference type="PROSITE-ProRule" id="PRU00339"/>
    </source>
</evidence>
<dbReference type="SUPFAM" id="SSF55073">
    <property type="entry name" value="Nucleotide cyclase"/>
    <property type="match status" value="1"/>
</dbReference>
<dbReference type="RefSeq" id="WP_184194601.1">
    <property type="nucleotide sequence ID" value="NZ_JACHGW010000002.1"/>
</dbReference>
<sequence>MSSETTERRRLAAIMFTDMVGFSKRAQENETVALELLRTSQRLQRENFALFHGHEVKSTGDGFLAEFPSALQATQCAIAFQRALHQHNTTQPVSHAFQVRIGIHVGEVVQRDSDIYGDGVNIAARIEPLAVGGGICLSETVYAQVHNKLEEALAPLDSPKLKNIDMPLGVYRVLLPWQEPLPADPVKPSPSRRKLLSLGAVAVSALGSAGWLLTRRTSQPKTPPASVGEPPDQKSVAVLPFVNMSADKSDEYLSDGMTEELLNALAKVPNLRVPGRTSCFAFKGKSGEAIFRDVGEKLHVRFVLEGSVRKAGKQLRITAQLIKAADGFHVWSETYDREMTNVLTIQSEIAGKVVAALKGKLGVDDAQQLAKKPTKSIPAYELYLKGHRAFLKNTEAGWKEALKYFKQAIQRDPGYALAYTGLADTYSWAGIALVESQKAWATAKELAQKALTLDPNLAEAHLSLGIVLASTFDWTEAEKALRRAIALNPNLAFAYDQLGWVKTVCGDFDEGLSLIQKATELDPLSALFHADYAFYLEYARRYDEMILQAKKALTIDPNFSFAYHLLGWAEVWKGNPAAGIVHFEKARALDTQPQFLTDLGYAYARIGERAKAEQVLRDLETQAQTRFVAPGLRAMIYLGLGEKEKALDWLEKSYDQQDGSCGNFKVDPLFDSIRNEPRFQALLKKIKFPD</sequence>
<evidence type="ECO:0000256" key="3">
    <source>
        <dbReference type="ARBA" id="ARBA00022803"/>
    </source>
</evidence>
<dbReference type="PANTHER" id="PTHR43081">
    <property type="entry name" value="ADENYLATE CYCLASE, TERMINAL-DIFFERENTIATION SPECIFIC-RELATED"/>
    <property type="match status" value="1"/>
</dbReference>
<dbReference type="SUPFAM" id="SSF48452">
    <property type="entry name" value="TPR-like"/>
    <property type="match status" value="2"/>
</dbReference>
<reference evidence="6 7" key="1">
    <citation type="submission" date="2020-08" db="EMBL/GenBank/DDBJ databases">
        <title>Genomic Encyclopedia of Type Strains, Phase IV (KMG-IV): sequencing the most valuable type-strain genomes for metagenomic binning, comparative biology and taxonomic classification.</title>
        <authorList>
            <person name="Goeker M."/>
        </authorList>
    </citation>
    <scope>NUCLEOTIDE SEQUENCE [LARGE SCALE GENOMIC DNA]</scope>
    <source>
        <strain evidence="6 7">DSM 23562</strain>
    </source>
</reference>
<feature type="domain" description="Guanylate cyclase" evidence="5">
    <location>
        <begin position="13"/>
        <end position="127"/>
    </location>
</feature>
<dbReference type="GO" id="GO:0006171">
    <property type="term" value="P:cAMP biosynthetic process"/>
    <property type="evidence" value="ECO:0007669"/>
    <property type="project" value="TreeGrafter"/>
</dbReference>
<evidence type="ECO:0000256" key="1">
    <source>
        <dbReference type="ARBA" id="ARBA00005381"/>
    </source>
</evidence>
<dbReference type="Pfam" id="PF00211">
    <property type="entry name" value="Guanylate_cyc"/>
    <property type="match status" value="1"/>
</dbReference>
<dbReference type="PANTHER" id="PTHR43081:SF19">
    <property type="entry name" value="PH-SENSITIVE ADENYLATE CYCLASE RV1264"/>
    <property type="match status" value="1"/>
</dbReference>
<protein>
    <submittedName>
        <fullName evidence="6">TolB-like protein/class 3 adenylate cyclase/Flp pilus assembly protein TadD</fullName>
    </submittedName>
</protein>
<gene>
    <name evidence="6" type="ORF">HNQ39_001953</name>
</gene>
<evidence type="ECO:0000313" key="7">
    <source>
        <dbReference type="Proteomes" id="UP000520814"/>
    </source>
</evidence>
<dbReference type="Gene3D" id="3.40.50.10070">
    <property type="entry name" value="TolB, N-terminal domain"/>
    <property type="match status" value="1"/>
</dbReference>
<keyword evidence="3 4" id="KW-0802">TPR repeat</keyword>
<accession>A0A7W9W724</accession>
<organism evidence="6 7">
    <name type="scientific">Armatimonas rosea</name>
    <dbReference type="NCBI Taxonomy" id="685828"/>
    <lineage>
        <taxon>Bacteria</taxon>
        <taxon>Bacillati</taxon>
        <taxon>Armatimonadota</taxon>
        <taxon>Armatimonadia</taxon>
        <taxon>Armatimonadales</taxon>
        <taxon>Armatimonadaceae</taxon>
        <taxon>Armatimonas</taxon>
    </lineage>
</organism>
<dbReference type="InterPro" id="IPR001054">
    <property type="entry name" value="A/G_cyclase"/>
</dbReference>
<dbReference type="InterPro" id="IPR013105">
    <property type="entry name" value="TPR_2"/>
</dbReference>
<keyword evidence="7" id="KW-1185">Reference proteome</keyword>
<evidence type="ECO:0000313" key="6">
    <source>
        <dbReference type="EMBL" id="MBB6050162.1"/>
    </source>
</evidence>
<dbReference type="CDD" id="cd07302">
    <property type="entry name" value="CHD"/>
    <property type="match status" value="1"/>
</dbReference>
<dbReference type="PROSITE" id="PS50005">
    <property type="entry name" value="TPR"/>
    <property type="match status" value="2"/>
</dbReference>
<dbReference type="Gene3D" id="3.30.70.1230">
    <property type="entry name" value="Nucleotide cyclase"/>
    <property type="match status" value="1"/>
</dbReference>
<dbReference type="SMART" id="SM00044">
    <property type="entry name" value="CYCc"/>
    <property type="match status" value="1"/>
</dbReference>
<dbReference type="PROSITE" id="PS50125">
    <property type="entry name" value="GUANYLATE_CYCLASE_2"/>
    <property type="match status" value="1"/>
</dbReference>
<dbReference type="EMBL" id="JACHGW010000002">
    <property type="protein sequence ID" value="MBB6050162.1"/>
    <property type="molecule type" value="Genomic_DNA"/>
</dbReference>
<name>A0A7W9W724_ARMRO</name>
<dbReference type="SMART" id="SM00028">
    <property type="entry name" value="TPR"/>
    <property type="match status" value="7"/>
</dbReference>
<dbReference type="GO" id="GO:0035556">
    <property type="term" value="P:intracellular signal transduction"/>
    <property type="evidence" value="ECO:0007669"/>
    <property type="project" value="InterPro"/>
</dbReference>
<feature type="repeat" description="TPR" evidence="4">
    <location>
        <begin position="492"/>
        <end position="525"/>
    </location>
</feature>
<keyword evidence="2" id="KW-0677">Repeat</keyword>
<evidence type="ECO:0000259" key="5">
    <source>
        <dbReference type="PROSITE" id="PS50125"/>
    </source>
</evidence>
<dbReference type="Pfam" id="PF07719">
    <property type="entry name" value="TPR_2"/>
    <property type="match status" value="1"/>
</dbReference>
<evidence type="ECO:0000256" key="2">
    <source>
        <dbReference type="ARBA" id="ARBA00022737"/>
    </source>
</evidence>
<comment type="caution">
    <text evidence="6">The sequence shown here is derived from an EMBL/GenBank/DDBJ whole genome shotgun (WGS) entry which is preliminary data.</text>
</comment>
<proteinExistence type="inferred from homology"/>
<dbReference type="Gene3D" id="1.25.40.10">
    <property type="entry name" value="Tetratricopeptide repeat domain"/>
    <property type="match status" value="1"/>
</dbReference>
<dbReference type="Proteomes" id="UP000520814">
    <property type="component" value="Unassembled WGS sequence"/>
</dbReference>
<dbReference type="AlphaFoldDB" id="A0A7W9W724"/>
<comment type="similarity">
    <text evidence="1">Belongs to the adenylyl cyclase class-3 family.</text>
</comment>
<feature type="repeat" description="TPR" evidence="4">
    <location>
        <begin position="458"/>
        <end position="491"/>
    </location>
</feature>
<dbReference type="InterPro" id="IPR011990">
    <property type="entry name" value="TPR-like_helical_dom_sf"/>
</dbReference>
<dbReference type="InterPro" id="IPR019734">
    <property type="entry name" value="TPR_rpt"/>
</dbReference>
<dbReference type="InterPro" id="IPR050697">
    <property type="entry name" value="Adenylyl/Guanylyl_Cyclase_3/4"/>
</dbReference>
<dbReference type="InterPro" id="IPR029787">
    <property type="entry name" value="Nucleotide_cyclase"/>
</dbReference>